<dbReference type="RefSeq" id="WP_189049046.1">
    <property type="nucleotide sequence ID" value="NZ_BMJQ01000010.1"/>
</dbReference>
<feature type="DNA-binding region" description="H-T-H motif" evidence="4">
    <location>
        <begin position="32"/>
        <end position="51"/>
    </location>
</feature>
<proteinExistence type="predicted"/>
<dbReference type="InterPro" id="IPR054156">
    <property type="entry name" value="YxaF_TetR_C"/>
</dbReference>
<evidence type="ECO:0000256" key="3">
    <source>
        <dbReference type="ARBA" id="ARBA00023163"/>
    </source>
</evidence>
<dbReference type="Pfam" id="PF00440">
    <property type="entry name" value="TetR_N"/>
    <property type="match status" value="1"/>
</dbReference>
<dbReference type="PROSITE" id="PS50977">
    <property type="entry name" value="HTH_TETR_2"/>
    <property type="match status" value="1"/>
</dbReference>
<keyword evidence="2 4" id="KW-0238">DNA-binding</keyword>
<dbReference type="GO" id="GO:0003677">
    <property type="term" value="F:DNA binding"/>
    <property type="evidence" value="ECO:0007669"/>
    <property type="project" value="UniProtKB-UniRule"/>
</dbReference>
<reference evidence="6" key="2">
    <citation type="submission" date="2020-09" db="EMBL/GenBank/DDBJ databases">
        <authorList>
            <person name="Sun Q."/>
            <person name="Zhou Y."/>
        </authorList>
    </citation>
    <scope>NUCLEOTIDE SEQUENCE</scope>
    <source>
        <strain evidence="6">CGMCC 1.15725</strain>
    </source>
</reference>
<evidence type="ECO:0000256" key="2">
    <source>
        <dbReference type="ARBA" id="ARBA00023125"/>
    </source>
</evidence>
<feature type="domain" description="HTH tetR-type" evidence="5">
    <location>
        <begin position="9"/>
        <end position="69"/>
    </location>
</feature>
<organism evidence="6 7">
    <name type="scientific">Aliidongia dinghuensis</name>
    <dbReference type="NCBI Taxonomy" id="1867774"/>
    <lineage>
        <taxon>Bacteria</taxon>
        <taxon>Pseudomonadati</taxon>
        <taxon>Pseudomonadota</taxon>
        <taxon>Alphaproteobacteria</taxon>
        <taxon>Rhodospirillales</taxon>
        <taxon>Dongiaceae</taxon>
        <taxon>Aliidongia</taxon>
    </lineage>
</organism>
<accession>A0A8J3E4U1</accession>
<evidence type="ECO:0000256" key="1">
    <source>
        <dbReference type="ARBA" id="ARBA00023015"/>
    </source>
</evidence>
<dbReference type="InterPro" id="IPR009057">
    <property type="entry name" value="Homeodomain-like_sf"/>
</dbReference>
<protein>
    <submittedName>
        <fullName evidence="6">TetR family transcriptional regulator</fullName>
    </submittedName>
</protein>
<keyword evidence="3" id="KW-0804">Transcription</keyword>
<evidence type="ECO:0000256" key="4">
    <source>
        <dbReference type="PROSITE-ProRule" id="PRU00335"/>
    </source>
</evidence>
<dbReference type="Proteomes" id="UP000646365">
    <property type="component" value="Unassembled WGS sequence"/>
</dbReference>
<dbReference type="PANTHER" id="PTHR47506:SF7">
    <property type="entry name" value="TRANSCRIPTIONAL REGULATORY PROTEIN"/>
    <property type="match status" value="1"/>
</dbReference>
<comment type="caution">
    <text evidence="6">The sequence shown here is derived from an EMBL/GenBank/DDBJ whole genome shotgun (WGS) entry which is preliminary data.</text>
</comment>
<dbReference type="Gene3D" id="1.10.357.10">
    <property type="entry name" value="Tetracycline Repressor, domain 2"/>
    <property type="match status" value="1"/>
</dbReference>
<reference evidence="6" key="1">
    <citation type="journal article" date="2014" name="Int. J. Syst. Evol. Microbiol.">
        <title>Complete genome sequence of Corynebacterium casei LMG S-19264T (=DSM 44701T), isolated from a smear-ripened cheese.</title>
        <authorList>
            <consortium name="US DOE Joint Genome Institute (JGI-PGF)"/>
            <person name="Walter F."/>
            <person name="Albersmeier A."/>
            <person name="Kalinowski J."/>
            <person name="Ruckert C."/>
        </authorList>
    </citation>
    <scope>NUCLEOTIDE SEQUENCE</scope>
    <source>
        <strain evidence="6">CGMCC 1.15725</strain>
    </source>
</reference>
<dbReference type="Pfam" id="PF21993">
    <property type="entry name" value="TetR_C_13_2"/>
    <property type="match status" value="1"/>
</dbReference>
<dbReference type="EMBL" id="BMJQ01000010">
    <property type="protein sequence ID" value="GGF30090.1"/>
    <property type="molecule type" value="Genomic_DNA"/>
</dbReference>
<name>A0A8J3E4U1_9PROT</name>
<dbReference type="SUPFAM" id="SSF46689">
    <property type="entry name" value="Homeodomain-like"/>
    <property type="match status" value="1"/>
</dbReference>
<evidence type="ECO:0000313" key="7">
    <source>
        <dbReference type="Proteomes" id="UP000646365"/>
    </source>
</evidence>
<keyword evidence="1" id="KW-0805">Transcription regulation</keyword>
<dbReference type="InterPro" id="IPR036271">
    <property type="entry name" value="Tet_transcr_reg_TetR-rel_C_sf"/>
</dbReference>
<dbReference type="InterPro" id="IPR001647">
    <property type="entry name" value="HTH_TetR"/>
</dbReference>
<gene>
    <name evidence="6" type="ORF">GCM10011611_40220</name>
</gene>
<dbReference type="PRINTS" id="PR00455">
    <property type="entry name" value="HTHTETR"/>
</dbReference>
<sequence length="190" mass="20539">MKKSRAETAETRRRIVAAAAEEFRKNGIHETSLCELMAAAGMTEGGFYRHFNSKDQLVAEACAAGLKSTAEAIKAAAEDGDGKTGLEAIVETYLSPEHQRDRWQGCPFVSLGSEMARADEATRAAATEGFKRLVDVVATQCPENDPAIAKERAEFILCSLVGVMTMARLVTDPDLAIAIVENTRKYLAKA</sequence>
<dbReference type="SUPFAM" id="SSF48498">
    <property type="entry name" value="Tetracyclin repressor-like, C-terminal domain"/>
    <property type="match status" value="1"/>
</dbReference>
<dbReference type="Gene3D" id="1.10.10.60">
    <property type="entry name" value="Homeodomain-like"/>
    <property type="match status" value="1"/>
</dbReference>
<evidence type="ECO:0000313" key="6">
    <source>
        <dbReference type="EMBL" id="GGF30090.1"/>
    </source>
</evidence>
<evidence type="ECO:0000259" key="5">
    <source>
        <dbReference type="PROSITE" id="PS50977"/>
    </source>
</evidence>
<dbReference type="AlphaFoldDB" id="A0A8J3E4U1"/>
<keyword evidence="7" id="KW-1185">Reference proteome</keyword>
<dbReference type="PANTHER" id="PTHR47506">
    <property type="entry name" value="TRANSCRIPTIONAL REGULATORY PROTEIN"/>
    <property type="match status" value="1"/>
</dbReference>